<proteinExistence type="predicted"/>
<comment type="caution">
    <text evidence="1">The sequence shown here is derived from an EMBL/GenBank/DDBJ whole genome shotgun (WGS) entry which is preliminary data.</text>
</comment>
<protein>
    <submittedName>
        <fullName evidence="1">Uncharacterized protein</fullName>
    </submittedName>
</protein>
<keyword evidence="2" id="KW-1185">Reference proteome</keyword>
<sequence>MVKGKSSLHACRRTAHGFQKDDFIKPFPDFTALLDNVRLHFLNNFNITTEGKAVCETFDKIKSSLLT</sequence>
<reference evidence="1 2" key="1">
    <citation type="journal article" date="2023" name="Nucleic Acids Res.">
        <title>The hologenome of Daphnia magna reveals possible DNA methylation and microbiome-mediated evolution of the host genome.</title>
        <authorList>
            <person name="Chaturvedi A."/>
            <person name="Li X."/>
            <person name="Dhandapani V."/>
            <person name="Marshall H."/>
            <person name="Kissane S."/>
            <person name="Cuenca-Cambronero M."/>
            <person name="Asole G."/>
            <person name="Calvet F."/>
            <person name="Ruiz-Romero M."/>
            <person name="Marangio P."/>
            <person name="Guigo R."/>
            <person name="Rago D."/>
            <person name="Mirbahai L."/>
            <person name="Eastwood N."/>
            <person name="Colbourne J.K."/>
            <person name="Zhou J."/>
            <person name="Mallon E."/>
            <person name="Orsini L."/>
        </authorList>
    </citation>
    <scope>NUCLEOTIDE SEQUENCE [LARGE SCALE GENOMIC DNA]</scope>
    <source>
        <strain evidence="1">LRV0_1</strain>
    </source>
</reference>
<dbReference type="EMBL" id="JAOYFB010000040">
    <property type="protein sequence ID" value="KAK4037349.1"/>
    <property type="molecule type" value="Genomic_DNA"/>
</dbReference>
<accession>A0ABR0B6P3</accession>
<gene>
    <name evidence="1" type="ORF">OUZ56_029386</name>
</gene>
<evidence type="ECO:0000313" key="1">
    <source>
        <dbReference type="EMBL" id="KAK4037349.1"/>
    </source>
</evidence>
<name>A0ABR0B6P3_9CRUS</name>
<evidence type="ECO:0000313" key="2">
    <source>
        <dbReference type="Proteomes" id="UP001234178"/>
    </source>
</evidence>
<organism evidence="1 2">
    <name type="scientific">Daphnia magna</name>
    <dbReference type="NCBI Taxonomy" id="35525"/>
    <lineage>
        <taxon>Eukaryota</taxon>
        <taxon>Metazoa</taxon>
        <taxon>Ecdysozoa</taxon>
        <taxon>Arthropoda</taxon>
        <taxon>Crustacea</taxon>
        <taxon>Branchiopoda</taxon>
        <taxon>Diplostraca</taxon>
        <taxon>Cladocera</taxon>
        <taxon>Anomopoda</taxon>
        <taxon>Daphniidae</taxon>
        <taxon>Daphnia</taxon>
    </lineage>
</organism>
<dbReference type="Proteomes" id="UP001234178">
    <property type="component" value="Unassembled WGS sequence"/>
</dbReference>